<evidence type="ECO:0000256" key="1">
    <source>
        <dbReference type="SAM" id="MobiDB-lite"/>
    </source>
</evidence>
<dbReference type="SUPFAM" id="SSF53955">
    <property type="entry name" value="Lysozyme-like"/>
    <property type="match status" value="1"/>
</dbReference>
<dbReference type="EMBL" id="JAAVTX010000001">
    <property type="protein sequence ID" value="NKE43321.1"/>
    <property type="molecule type" value="Genomic_DNA"/>
</dbReference>
<evidence type="ECO:0000313" key="4">
    <source>
        <dbReference type="Proteomes" id="UP000765160"/>
    </source>
</evidence>
<protein>
    <submittedName>
        <fullName evidence="3">Lytic transglycosylase domain-containing protein</fullName>
    </submittedName>
</protein>
<evidence type="ECO:0000313" key="3">
    <source>
        <dbReference type="EMBL" id="NKE43321.1"/>
    </source>
</evidence>
<name>A0ABX1ERR6_9PROT</name>
<dbReference type="Gene3D" id="1.10.530.10">
    <property type="match status" value="1"/>
</dbReference>
<dbReference type="CDD" id="cd13400">
    <property type="entry name" value="LT_IagB-like"/>
    <property type="match status" value="1"/>
</dbReference>
<proteinExistence type="predicted"/>
<feature type="chain" id="PRO_5045735727" evidence="2">
    <location>
        <begin position="22"/>
        <end position="269"/>
    </location>
</feature>
<sequence length="269" mass="28651">MHRILGLLPLILFAWIAPSQAQTALCRAAISTAEAEYGVPGRLLLGIGRVESGRRDPETGAWGPWPWTINAEGRGTYYPSRDAAIAAVRALQAEGVRSIDIGCMQINLRFHPDAFASLEEAFDPLANARYAARFLNTLQSRAGDWMVAAGHYHSHTPDRADAYRARLAQVLAAEQRRPSADPAPQLAAAPALPHSSPRHGLDLYRSAPIPLVRHAAASLPPARPAAAPIPLPRPAAGSAQPMAALQVAARAPHVVTAVGPAGIANRRLF</sequence>
<keyword evidence="2" id="KW-0732">Signal</keyword>
<accession>A0ABX1ERR6</accession>
<feature type="region of interest" description="Disordered" evidence="1">
    <location>
        <begin position="173"/>
        <end position="199"/>
    </location>
</feature>
<dbReference type="Proteomes" id="UP000765160">
    <property type="component" value="Unassembled WGS sequence"/>
</dbReference>
<reference evidence="3 4" key="1">
    <citation type="submission" date="2020-03" db="EMBL/GenBank/DDBJ databases">
        <title>Roseomonas selenitidurans sp. nov. isolated from soil.</title>
        <authorList>
            <person name="Liu H."/>
        </authorList>
    </citation>
    <scope>NUCLEOTIDE SEQUENCE [LARGE SCALE GENOMIC DNA]</scope>
    <source>
        <strain evidence="3 4">JCM 15073</strain>
    </source>
</reference>
<evidence type="ECO:0000256" key="2">
    <source>
        <dbReference type="SAM" id="SignalP"/>
    </source>
</evidence>
<gene>
    <name evidence="3" type="ORF">HB662_00925</name>
</gene>
<organism evidence="3 4">
    <name type="scientific">Falsiroseomonas frigidaquae</name>
    <dbReference type="NCBI Taxonomy" id="487318"/>
    <lineage>
        <taxon>Bacteria</taxon>
        <taxon>Pseudomonadati</taxon>
        <taxon>Pseudomonadota</taxon>
        <taxon>Alphaproteobacteria</taxon>
        <taxon>Acetobacterales</taxon>
        <taxon>Roseomonadaceae</taxon>
        <taxon>Falsiroseomonas</taxon>
    </lineage>
</organism>
<dbReference type="InterPro" id="IPR023346">
    <property type="entry name" value="Lysozyme-like_dom_sf"/>
</dbReference>
<keyword evidence="4" id="KW-1185">Reference proteome</keyword>
<feature type="signal peptide" evidence="2">
    <location>
        <begin position="1"/>
        <end position="21"/>
    </location>
</feature>
<feature type="compositionally biased region" description="Low complexity" evidence="1">
    <location>
        <begin position="180"/>
        <end position="195"/>
    </location>
</feature>
<comment type="caution">
    <text evidence="3">The sequence shown here is derived from an EMBL/GenBank/DDBJ whole genome shotgun (WGS) entry which is preliminary data.</text>
</comment>
<dbReference type="RefSeq" id="WP_168046240.1">
    <property type="nucleotide sequence ID" value="NZ_JAATJR010000001.1"/>
</dbReference>